<dbReference type="InterPro" id="IPR016162">
    <property type="entry name" value="Ald_DH_N"/>
</dbReference>
<organism evidence="4 5">
    <name type="scientific">Hoyosella rhizosphaerae</name>
    <dbReference type="NCBI Taxonomy" id="1755582"/>
    <lineage>
        <taxon>Bacteria</taxon>
        <taxon>Bacillati</taxon>
        <taxon>Actinomycetota</taxon>
        <taxon>Actinomycetes</taxon>
        <taxon>Mycobacteriales</taxon>
        <taxon>Hoyosellaceae</taxon>
        <taxon>Hoyosella</taxon>
    </lineage>
</organism>
<evidence type="ECO:0000256" key="1">
    <source>
        <dbReference type="ARBA" id="ARBA00009986"/>
    </source>
</evidence>
<keyword evidence="5" id="KW-1185">Reference proteome</keyword>
<comment type="caution">
    <text evidence="4">The sequence shown here is derived from an EMBL/GenBank/DDBJ whole genome shotgun (WGS) entry which is preliminary data.</text>
</comment>
<name>A0A916XAM8_9ACTN</name>
<proteinExistence type="inferred from homology"/>
<dbReference type="AlphaFoldDB" id="A0A916XAM8"/>
<dbReference type="InterPro" id="IPR015590">
    <property type="entry name" value="Aldehyde_DH_dom"/>
</dbReference>
<dbReference type="Proteomes" id="UP000641514">
    <property type="component" value="Unassembled WGS sequence"/>
</dbReference>
<keyword evidence="2" id="KW-0560">Oxidoreductase</keyword>
<dbReference type="EMBL" id="BMJH01000001">
    <property type="protein sequence ID" value="GGC57833.1"/>
    <property type="molecule type" value="Genomic_DNA"/>
</dbReference>
<dbReference type="GO" id="GO:0016620">
    <property type="term" value="F:oxidoreductase activity, acting on the aldehyde or oxo group of donors, NAD or NADP as acceptor"/>
    <property type="evidence" value="ECO:0007669"/>
    <property type="project" value="InterPro"/>
</dbReference>
<reference evidence="4" key="2">
    <citation type="submission" date="2020-09" db="EMBL/GenBank/DDBJ databases">
        <authorList>
            <person name="Sun Q."/>
            <person name="Zhou Y."/>
        </authorList>
    </citation>
    <scope>NUCLEOTIDE SEQUENCE</scope>
    <source>
        <strain evidence="4">CGMCC 1.15478</strain>
    </source>
</reference>
<dbReference type="Pfam" id="PF00171">
    <property type="entry name" value="Aldedh"/>
    <property type="match status" value="1"/>
</dbReference>
<evidence type="ECO:0000313" key="5">
    <source>
        <dbReference type="Proteomes" id="UP000641514"/>
    </source>
</evidence>
<gene>
    <name evidence="4" type="ORF">GCM10011410_07860</name>
</gene>
<accession>A0A916XAM8</accession>
<dbReference type="InterPro" id="IPR016163">
    <property type="entry name" value="Ald_DH_C"/>
</dbReference>
<sequence>MPRESSPPPSSFPNIDTALAELSAGEKLWGSTPLVRRRELLDQIRLLTGQCAEQWVEAASAIKDLPAESALVGEEWMSGPYPVITATAALAETVQSLDGGKSPLDNAEFSQAPGARVAVKVLPLNAFDTLLMNGFRANVWLQPGVTEDEARSNAGLAQRNPTETHGIGVVLGAGNITSIAPLDVLYELFAHNRVVILKLNPIMDRMLPVFQKVFRPLIDFGVVRIVTGGADVGTYLVNHDAVAHVHMTGSAVTHDAIVFGTGEEGEKRKRDNAPLLTKPITSELGGVSPVIIIPGEWSAADIKFQAEHVATQRLHNGGYNCVASQIVVVPAEWAQKEQFLTALREVLTNAPPRTPYYPGSDQRISSALDTHEIAEKIGTRVLISGITSDSPALHTEYFAPVLAVAELPGDAADFLANAVAFANEHCAGTLGVNLVAHPNTINSLGKKLDQAIEDLHYGTVALNAWTGVGYLTARATWGAFPGHTLNDVQSGIGVVHNAFLIDKPERTVVYGPFRPAPRSLLNRELALSPRPPWFVTNTTAATTGRRLTEFSANPSWVKLPGIFASALRG</sequence>
<dbReference type="Gene3D" id="3.40.309.10">
    <property type="entry name" value="Aldehyde Dehydrogenase, Chain A, domain 2"/>
    <property type="match status" value="1"/>
</dbReference>
<protein>
    <submittedName>
        <fullName evidence="4">Aldehyde dehydrogenase</fullName>
    </submittedName>
</protein>
<reference evidence="4" key="1">
    <citation type="journal article" date="2014" name="Int. J. Syst. Evol. Microbiol.">
        <title>Complete genome sequence of Corynebacterium casei LMG S-19264T (=DSM 44701T), isolated from a smear-ripened cheese.</title>
        <authorList>
            <consortium name="US DOE Joint Genome Institute (JGI-PGF)"/>
            <person name="Walter F."/>
            <person name="Albersmeier A."/>
            <person name="Kalinowski J."/>
            <person name="Ruckert C."/>
        </authorList>
    </citation>
    <scope>NUCLEOTIDE SEQUENCE</scope>
    <source>
        <strain evidence="4">CGMCC 1.15478</strain>
    </source>
</reference>
<dbReference type="PANTHER" id="PTHR42804:SF1">
    <property type="entry name" value="ALDEHYDE DEHYDROGENASE-RELATED"/>
    <property type="match status" value="1"/>
</dbReference>
<dbReference type="SUPFAM" id="SSF53720">
    <property type="entry name" value="ALDH-like"/>
    <property type="match status" value="1"/>
</dbReference>
<dbReference type="RefSeq" id="WP_188670847.1">
    <property type="nucleotide sequence ID" value="NZ_BMJH01000001.1"/>
</dbReference>
<dbReference type="Gene3D" id="3.40.605.10">
    <property type="entry name" value="Aldehyde Dehydrogenase, Chain A, domain 1"/>
    <property type="match status" value="1"/>
</dbReference>
<comment type="similarity">
    <text evidence="1">Belongs to the aldehyde dehydrogenase family.</text>
</comment>
<evidence type="ECO:0000256" key="2">
    <source>
        <dbReference type="ARBA" id="ARBA00023002"/>
    </source>
</evidence>
<feature type="domain" description="Aldehyde dehydrogenase" evidence="3">
    <location>
        <begin position="208"/>
        <end position="349"/>
    </location>
</feature>
<evidence type="ECO:0000313" key="4">
    <source>
        <dbReference type="EMBL" id="GGC57833.1"/>
    </source>
</evidence>
<evidence type="ECO:0000259" key="3">
    <source>
        <dbReference type="Pfam" id="PF00171"/>
    </source>
</evidence>
<dbReference type="InterPro" id="IPR016161">
    <property type="entry name" value="Ald_DH/histidinol_DH"/>
</dbReference>
<dbReference type="PANTHER" id="PTHR42804">
    <property type="entry name" value="ALDEHYDE DEHYDROGENASE"/>
    <property type="match status" value="1"/>
</dbReference>